<accession>A0A0J6I3E6</accession>
<reference evidence="7" key="3">
    <citation type="journal article" date="2010" name="Genome Res.">
        <title>Population genomic sequencing of Coccidioides fungi reveals recent hybridization and transposon control.</title>
        <authorList>
            <person name="Neafsey D.E."/>
            <person name="Barker B.M."/>
            <person name="Sharpton T.J."/>
            <person name="Stajich J.E."/>
            <person name="Park D.J."/>
            <person name="Whiston E."/>
            <person name="Hung C.-Y."/>
            <person name="McMahan C."/>
            <person name="White J."/>
            <person name="Sykes S."/>
            <person name="Heiman D."/>
            <person name="Young S."/>
            <person name="Zeng Q."/>
            <person name="Abouelleil A."/>
            <person name="Aftuck L."/>
            <person name="Bessette D."/>
            <person name="Brown A."/>
            <person name="FitzGerald M."/>
            <person name="Lui A."/>
            <person name="Macdonald J.P."/>
            <person name="Priest M."/>
            <person name="Orbach M.J."/>
            <person name="Galgiani J.N."/>
            <person name="Kirkland T.N."/>
            <person name="Cole G.T."/>
            <person name="Birren B.W."/>
            <person name="Henn M.R."/>
            <person name="Taylor J.W."/>
            <person name="Rounsley S.D."/>
        </authorList>
    </citation>
    <scope>NUCLEOTIDE SEQUENCE [LARGE SCALE GENOMIC DNA]</scope>
    <source>
        <strain evidence="7">RMSCC 3488</strain>
    </source>
</reference>
<dbReference type="Pfam" id="PF01753">
    <property type="entry name" value="zf-MYND"/>
    <property type="match status" value="1"/>
</dbReference>
<dbReference type="PROSITE" id="PS50865">
    <property type="entry name" value="ZF_MYND_2"/>
    <property type="match status" value="1"/>
</dbReference>
<reference evidence="6 7" key="1">
    <citation type="submission" date="2007-06" db="EMBL/GenBank/DDBJ databases">
        <title>The Genome Sequence of Coccidioides posadasii RMSCC_3488.</title>
        <authorList>
            <consortium name="Coccidioides Genome Resources Consortium"/>
            <consortium name="The Broad Institute Genome Sequencing Platform"/>
            <person name="Henn M.R."/>
            <person name="Sykes S."/>
            <person name="Young S."/>
            <person name="Jaffe D."/>
            <person name="Berlin A."/>
            <person name="Alvarez P."/>
            <person name="Butler J."/>
            <person name="Gnerre S."/>
            <person name="Grabherr M."/>
            <person name="Mauceli E."/>
            <person name="Brockman W."/>
            <person name="Kodira C."/>
            <person name="Alvarado L."/>
            <person name="Zeng Q."/>
            <person name="Crawford M."/>
            <person name="Antoine C."/>
            <person name="Devon K."/>
            <person name="Galgiani J."/>
            <person name="Orsborn K."/>
            <person name="Lewis M.L."/>
            <person name="Nusbaum C."/>
            <person name="Galagan J."/>
            <person name="Birren B."/>
        </authorList>
    </citation>
    <scope>NUCLEOTIDE SEQUENCE [LARGE SCALE GENOMIC DNA]</scope>
    <source>
        <strain evidence="6 7">RMSCC 3488</strain>
    </source>
</reference>
<evidence type="ECO:0000256" key="1">
    <source>
        <dbReference type="ARBA" id="ARBA00022723"/>
    </source>
</evidence>
<dbReference type="EMBL" id="DS268109">
    <property type="protein sequence ID" value="KMM65902.1"/>
    <property type="molecule type" value="Genomic_DNA"/>
</dbReference>
<dbReference type="AlphaFoldDB" id="A0A0J6I3E6"/>
<dbReference type="SUPFAM" id="SSF144232">
    <property type="entry name" value="HIT/MYND zinc finger-like"/>
    <property type="match status" value="1"/>
</dbReference>
<dbReference type="GO" id="GO:0008270">
    <property type="term" value="F:zinc ion binding"/>
    <property type="evidence" value="ECO:0007669"/>
    <property type="project" value="UniProtKB-KW"/>
</dbReference>
<name>A0A0J6I3E6_COCPO</name>
<keyword evidence="3" id="KW-0862">Zinc</keyword>
<protein>
    <recommendedName>
        <fullName evidence="5">MYND-type domain-containing protein</fullName>
    </recommendedName>
</protein>
<dbReference type="VEuPathDB" id="FungiDB:CPAG_02243"/>
<feature type="domain" description="MYND-type" evidence="5">
    <location>
        <begin position="188"/>
        <end position="225"/>
    </location>
</feature>
<dbReference type="Gene3D" id="6.10.140.2220">
    <property type="match status" value="1"/>
</dbReference>
<dbReference type="InterPro" id="IPR002893">
    <property type="entry name" value="Znf_MYND"/>
</dbReference>
<evidence type="ECO:0000256" key="3">
    <source>
        <dbReference type="ARBA" id="ARBA00022833"/>
    </source>
</evidence>
<proteinExistence type="predicted"/>
<evidence type="ECO:0000259" key="5">
    <source>
        <dbReference type="PROSITE" id="PS50865"/>
    </source>
</evidence>
<evidence type="ECO:0000256" key="2">
    <source>
        <dbReference type="ARBA" id="ARBA00022771"/>
    </source>
</evidence>
<reference evidence="7" key="2">
    <citation type="journal article" date="2009" name="Genome Res.">
        <title>Comparative genomic analyses of the human fungal pathogens Coccidioides and their relatives.</title>
        <authorList>
            <person name="Sharpton T.J."/>
            <person name="Stajich J.E."/>
            <person name="Rounsley S.D."/>
            <person name="Gardner M.J."/>
            <person name="Wortman J.R."/>
            <person name="Jordar V.S."/>
            <person name="Maiti R."/>
            <person name="Kodira C.D."/>
            <person name="Neafsey D.E."/>
            <person name="Zeng Q."/>
            <person name="Hung C.-Y."/>
            <person name="McMahan C."/>
            <person name="Muszewska A."/>
            <person name="Grynberg M."/>
            <person name="Mandel M.A."/>
            <person name="Kellner E.M."/>
            <person name="Barker B.M."/>
            <person name="Galgiani J.N."/>
            <person name="Orbach M.J."/>
            <person name="Kirkland T.N."/>
            <person name="Cole G.T."/>
            <person name="Henn M.R."/>
            <person name="Birren B.W."/>
            <person name="Taylor J.W."/>
        </authorList>
    </citation>
    <scope>NUCLEOTIDE SEQUENCE [LARGE SCALE GENOMIC DNA]</scope>
    <source>
        <strain evidence="7">RMSCC 3488</strain>
    </source>
</reference>
<keyword evidence="2 4" id="KW-0863">Zinc-finger</keyword>
<gene>
    <name evidence="6" type="ORF">CPAG_02243</name>
</gene>
<organism evidence="6 7">
    <name type="scientific">Coccidioides posadasii RMSCC 3488</name>
    <dbReference type="NCBI Taxonomy" id="454284"/>
    <lineage>
        <taxon>Eukaryota</taxon>
        <taxon>Fungi</taxon>
        <taxon>Dikarya</taxon>
        <taxon>Ascomycota</taxon>
        <taxon>Pezizomycotina</taxon>
        <taxon>Eurotiomycetes</taxon>
        <taxon>Eurotiomycetidae</taxon>
        <taxon>Onygenales</taxon>
        <taxon>Onygenaceae</taxon>
        <taxon>Coccidioides</taxon>
    </lineage>
</organism>
<evidence type="ECO:0000313" key="6">
    <source>
        <dbReference type="EMBL" id="KMM65902.1"/>
    </source>
</evidence>
<evidence type="ECO:0000313" key="7">
    <source>
        <dbReference type="Proteomes" id="UP000054567"/>
    </source>
</evidence>
<evidence type="ECO:0000256" key="4">
    <source>
        <dbReference type="PROSITE-ProRule" id="PRU00134"/>
    </source>
</evidence>
<keyword evidence="1" id="KW-0479">Metal-binding</keyword>
<sequence>MDAFPRRVSHAVVDLTPNQPPGAPSNQMLVENQAASAGQEVNRMPARFLSWVRIIISITCAPEHPGVNGGNGREFNFFDYIPRDMIGRRLESSNIRWEPAGRYFAGIRDRYHNVVLNSQVWDCQFCGEISKHLYMSGMPRLMDMRKWLVYAIPICRTLGPCDRKAVMLVDQIFRERFPRVAIPDGPCCEVCGFIHNLKQCTRCKMIQYCSIECQAHHWPIHKKDCRNAEREILGIREGQN</sequence>
<dbReference type="OrthoDB" id="432970at2759"/>
<dbReference type="Proteomes" id="UP000054567">
    <property type="component" value="Unassembled WGS sequence"/>
</dbReference>